<evidence type="ECO:0000256" key="6">
    <source>
        <dbReference type="ARBA" id="ARBA00023136"/>
    </source>
</evidence>
<sequence>MHMIISILLGLLVGATAKLFMPGRDPGGWIITCLLGIAGAAVAHYIGTTAGYYREYEPAGFISSVAGSLLILFCYRILIGRTTETR</sequence>
<evidence type="ECO:0000313" key="9">
    <source>
        <dbReference type="Proteomes" id="UP000075320"/>
    </source>
</evidence>
<evidence type="ECO:0000256" key="3">
    <source>
        <dbReference type="ARBA" id="ARBA00022475"/>
    </source>
</evidence>
<evidence type="ECO:0000256" key="7">
    <source>
        <dbReference type="SAM" id="Phobius"/>
    </source>
</evidence>
<dbReference type="GO" id="GO:0005886">
    <property type="term" value="C:plasma membrane"/>
    <property type="evidence" value="ECO:0007669"/>
    <property type="project" value="UniProtKB-SubCell"/>
</dbReference>
<dbReference type="AlphaFoldDB" id="A0A150WJI3"/>
<feature type="transmembrane region" description="Helical" evidence="7">
    <location>
        <begin position="59"/>
        <end position="79"/>
    </location>
</feature>
<name>A0A150WJI3_BDEBC</name>
<comment type="similarity">
    <text evidence="2">Belongs to the UPF0410 family.</text>
</comment>
<gene>
    <name evidence="8" type="ORF">AZI86_12995</name>
</gene>
<reference evidence="8 9" key="1">
    <citation type="submission" date="2016-03" db="EMBL/GenBank/DDBJ databases">
        <authorList>
            <person name="Ploux O."/>
        </authorList>
    </citation>
    <scope>NUCLEOTIDE SEQUENCE [LARGE SCALE GENOMIC DNA]</scope>
    <source>
        <strain evidence="8 9">R0</strain>
    </source>
</reference>
<evidence type="ECO:0000256" key="5">
    <source>
        <dbReference type="ARBA" id="ARBA00022989"/>
    </source>
</evidence>
<evidence type="ECO:0000256" key="2">
    <source>
        <dbReference type="ARBA" id="ARBA00011006"/>
    </source>
</evidence>
<comment type="caution">
    <text evidence="8">The sequence shown here is derived from an EMBL/GenBank/DDBJ whole genome shotgun (WGS) entry which is preliminary data.</text>
</comment>
<protein>
    <submittedName>
        <fullName evidence="8">Transglycosylase</fullName>
    </submittedName>
</protein>
<organism evidence="8 9">
    <name type="scientific">Bdellovibrio bacteriovorus</name>
    <dbReference type="NCBI Taxonomy" id="959"/>
    <lineage>
        <taxon>Bacteria</taxon>
        <taxon>Pseudomonadati</taxon>
        <taxon>Bdellovibrionota</taxon>
        <taxon>Bdellovibrionia</taxon>
        <taxon>Bdellovibrionales</taxon>
        <taxon>Pseudobdellovibrionaceae</taxon>
        <taxon>Bdellovibrio</taxon>
    </lineage>
</organism>
<keyword evidence="9" id="KW-1185">Reference proteome</keyword>
<dbReference type="EMBL" id="LUKE01000003">
    <property type="protein sequence ID" value="KYG63735.1"/>
    <property type="molecule type" value="Genomic_DNA"/>
</dbReference>
<dbReference type="InterPro" id="IPR007341">
    <property type="entry name" value="Transgly_assoc"/>
</dbReference>
<feature type="transmembrane region" description="Helical" evidence="7">
    <location>
        <begin position="27"/>
        <end position="47"/>
    </location>
</feature>
<evidence type="ECO:0000256" key="1">
    <source>
        <dbReference type="ARBA" id="ARBA00004651"/>
    </source>
</evidence>
<accession>A0A150WJI3</accession>
<dbReference type="Proteomes" id="UP000075320">
    <property type="component" value="Unassembled WGS sequence"/>
</dbReference>
<dbReference type="PANTHER" id="PTHR33884:SF7">
    <property type="entry name" value="BSL8023 PROTEIN"/>
    <property type="match status" value="1"/>
</dbReference>
<keyword evidence="4 7" id="KW-0812">Transmembrane</keyword>
<keyword evidence="6 7" id="KW-0472">Membrane</keyword>
<comment type="subcellular location">
    <subcellularLocation>
        <location evidence="1">Cell membrane</location>
        <topology evidence="1">Multi-pass membrane protein</topology>
    </subcellularLocation>
</comment>
<evidence type="ECO:0000256" key="4">
    <source>
        <dbReference type="ARBA" id="ARBA00022692"/>
    </source>
</evidence>
<dbReference type="Pfam" id="PF04226">
    <property type="entry name" value="Transgly_assoc"/>
    <property type="match status" value="1"/>
</dbReference>
<evidence type="ECO:0000313" key="8">
    <source>
        <dbReference type="EMBL" id="KYG63735.1"/>
    </source>
</evidence>
<proteinExistence type="inferred from homology"/>
<keyword evidence="5 7" id="KW-1133">Transmembrane helix</keyword>
<dbReference type="PANTHER" id="PTHR33884">
    <property type="entry name" value="UPF0410 PROTEIN YMGE"/>
    <property type="match status" value="1"/>
</dbReference>
<keyword evidence="3" id="KW-1003">Cell membrane</keyword>